<evidence type="ECO:0000256" key="1">
    <source>
        <dbReference type="ARBA" id="ARBA00006089"/>
    </source>
</evidence>
<feature type="binding site" evidence="9">
    <location>
        <position position="403"/>
    </location>
    <ligand>
        <name>Ca(2+)</name>
        <dbReference type="ChEBI" id="CHEBI:29108"/>
        <label>2</label>
    </ligand>
</feature>
<comment type="similarity">
    <text evidence="1 12">Belongs to the peroxidase family. Ligninase subfamily.</text>
</comment>
<feature type="compositionally biased region" description="Basic residues" evidence="13">
    <location>
        <begin position="126"/>
        <end position="139"/>
    </location>
</feature>
<dbReference type="GO" id="GO:0000302">
    <property type="term" value="P:response to reactive oxygen species"/>
    <property type="evidence" value="ECO:0007669"/>
    <property type="project" value="TreeGrafter"/>
</dbReference>
<dbReference type="PRINTS" id="PR00462">
    <property type="entry name" value="LIGNINASE"/>
</dbReference>
<feature type="active site" description="Proton acceptor" evidence="8">
    <location>
        <position position="278"/>
    </location>
</feature>
<sequence>MHLTVLVTALAAAGPAAAWPGMAPGGAGDGHAHNHARFHHGDMIKEIEKHAAAADNAAAQTALYGRSAPEPRGVEALLGDLVHLADEELTEVGHNAKRMLTGKLSAVYFPGHASHDKSHGNPPGPGKKHNGGPGKKHKGSPGSSPCHIGNPWKGHGDGPGKGGPGNGKSNDEPTSSTTVAASSPTSTANSPPSSSHKAEAPSSSSLSSSSSSVPPPAPSSSTTSSSAAAATTSTTSTPPVVASCSVWSAVARDMVPLFRDGRNGCSALARGAIRLGFHDAGAWNTSVPYGGADGSILLSPDELERSENNGLQAIANQTRAWYAQWHSQGINMADLIQFGSIVATVTCPLGPRVRFLAGRVDDTRAAVPDLLPSAFASAPALIELFAAKTISATDLVALVGAHSTSQQFFTDAATAGAAQDTTPGVWDTLFYSQTGPGSAAPPGVYRFPSDVALAEYSGTTRTWQGFAGRGGQGAWGGAYANAYFRLSLLGVSNINRMHDCSSAIP</sequence>
<evidence type="ECO:0000259" key="14">
    <source>
        <dbReference type="PROSITE" id="PS50873"/>
    </source>
</evidence>
<feature type="binding site" evidence="9">
    <location>
        <position position="420"/>
    </location>
    <ligand>
        <name>Ca(2+)</name>
        <dbReference type="ChEBI" id="CHEBI:29108"/>
        <label>2</label>
    </ligand>
</feature>
<dbReference type="STRING" id="1081102.A0A167SRG6"/>
<feature type="chain" id="PRO_5007749299" description="Peroxidase" evidence="12">
    <location>
        <begin position="19"/>
        <end position="505"/>
    </location>
</feature>
<dbReference type="OrthoDB" id="2113341at2759"/>
<feature type="domain" description="Plant heme peroxidase family profile" evidence="14">
    <location>
        <begin position="291"/>
        <end position="403"/>
    </location>
</feature>
<dbReference type="GO" id="GO:0034599">
    <property type="term" value="P:cellular response to oxidative stress"/>
    <property type="evidence" value="ECO:0007669"/>
    <property type="project" value="InterPro"/>
</dbReference>
<evidence type="ECO:0000256" key="3">
    <source>
        <dbReference type="ARBA" id="ARBA00022617"/>
    </source>
</evidence>
<keyword evidence="12" id="KW-0732">Signal</keyword>
<feature type="binding site" evidence="9">
    <location>
        <position position="295"/>
    </location>
    <ligand>
        <name>Ca(2+)</name>
        <dbReference type="ChEBI" id="CHEBI:29108"/>
        <label>1</label>
    </ligand>
</feature>
<dbReference type="PANTHER" id="PTHR31356:SF66">
    <property type="entry name" value="CATALASE-PEROXIDASE"/>
    <property type="match status" value="1"/>
</dbReference>
<comment type="cofactor">
    <cofactor evidence="9 12">
        <name>Ca(2+)</name>
        <dbReference type="ChEBI" id="CHEBI:29108"/>
    </cofactor>
    <text evidence="9 12">Binds 2 calcium ions per subunit.</text>
</comment>
<dbReference type="SUPFAM" id="SSF48113">
    <property type="entry name" value="Heme-dependent peroxidases"/>
    <property type="match status" value="1"/>
</dbReference>
<feature type="binding site" evidence="9">
    <location>
        <position position="291"/>
    </location>
    <ligand>
        <name>Ca(2+)</name>
        <dbReference type="ChEBI" id="CHEBI:29108"/>
        <label>1</label>
    </ligand>
</feature>
<feature type="binding site" description="axial binding residue" evidence="9">
    <location>
        <position position="402"/>
    </location>
    <ligand>
        <name>heme b</name>
        <dbReference type="ChEBI" id="CHEBI:60344"/>
    </ligand>
    <ligandPart>
        <name>Fe</name>
        <dbReference type="ChEBI" id="CHEBI:18248"/>
    </ligandPart>
</feature>
<keyword evidence="2 12" id="KW-0575">Peroxidase</keyword>
<feature type="binding site" evidence="9">
    <location>
        <position position="422"/>
    </location>
    <ligand>
        <name>Ca(2+)</name>
        <dbReference type="ChEBI" id="CHEBI:29108"/>
        <label>2</label>
    </ligand>
</feature>
<evidence type="ECO:0000256" key="10">
    <source>
        <dbReference type="PIRSR" id="PIRSR601621-3"/>
    </source>
</evidence>
<dbReference type="InterPro" id="IPR002016">
    <property type="entry name" value="Haem_peroxidase"/>
</dbReference>
<proteinExistence type="inferred from homology"/>
<dbReference type="AlphaFoldDB" id="A0A167SRG6"/>
<evidence type="ECO:0000256" key="6">
    <source>
        <dbReference type="ARBA" id="ARBA00023004"/>
    </source>
</evidence>
<keyword evidence="16" id="KW-1185">Reference proteome</keyword>
<dbReference type="Pfam" id="PF00141">
    <property type="entry name" value="peroxidase"/>
    <property type="match status" value="1"/>
</dbReference>
<evidence type="ECO:0000256" key="5">
    <source>
        <dbReference type="ARBA" id="ARBA00023002"/>
    </source>
</evidence>
<dbReference type="PANTHER" id="PTHR31356">
    <property type="entry name" value="THYLAKOID LUMENAL 29 KDA PROTEIN, CHLOROPLASTIC-RELATED"/>
    <property type="match status" value="1"/>
</dbReference>
<keyword evidence="6 9" id="KW-0408">Iron</keyword>
<evidence type="ECO:0000256" key="12">
    <source>
        <dbReference type="RuleBase" id="RU363051"/>
    </source>
</evidence>
<dbReference type="PROSITE" id="PS50873">
    <property type="entry name" value="PEROXIDASE_4"/>
    <property type="match status" value="1"/>
</dbReference>
<dbReference type="GO" id="GO:0042744">
    <property type="term" value="P:hydrogen peroxide catabolic process"/>
    <property type="evidence" value="ECO:0007669"/>
    <property type="project" value="TreeGrafter"/>
</dbReference>
<reference evidence="15 16" key="1">
    <citation type="journal article" date="2016" name="Genome Biol. Evol.">
        <title>Divergent and convergent evolution of fungal pathogenicity.</title>
        <authorList>
            <person name="Shang Y."/>
            <person name="Xiao G."/>
            <person name="Zheng P."/>
            <person name="Cen K."/>
            <person name="Zhan S."/>
            <person name="Wang C."/>
        </authorList>
    </citation>
    <scope>NUCLEOTIDE SEQUENCE [LARGE SCALE GENOMIC DNA]</scope>
    <source>
        <strain evidence="15 16">RCEF 264</strain>
    </source>
</reference>
<evidence type="ECO:0000256" key="2">
    <source>
        <dbReference type="ARBA" id="ARBA00022559"/>
    </source>
</evidence>
<evidence type="ECO:0000313" key="15">
    <source>
        <dbReference type="EMBL" id="OAA59861.1"/>
    </source>
</evidence>
<organism evidence="15 16">
    <name type="scientific">Niveomyces insectorum RCEF 264</name>
    <dbReference type="NCBI Taxonomy" id="1081102"/>
    <lineage>
        <taxon>Eukaryota</taxon>
        <taxon>Fungi</taxon>
        <taxon>Dikarya</taxon>
        <taxon>Ascomycota</taxon>
        <taxon>Pezizomycotina</taxon>
        <taxon>Sordariomycetes</taxon>
        <taxon>Hypocreomycetidae</taxon>
        <taxon>Hypocreales</taxon>
        <taxon>Cordycipitaceae</taxon>
        <taxon>Niveomyces</taxon>
    </lineage>
</organism>
<feature type="disulfide bond" evidence="11">
    <location>
        <begin position="265"/>
        <end position="347"/>
    </location>
</feature>
<dbReference type="GO" id="GO:0046872">
    <property type="term" value="F:metal ion binding"/>
    <property type="evidence" value="ECO:0007669"/>
    <property type="project" value="UniProtKB-UniRule"/>
</dbReference>
<keyword evidence="4 9" id="KW-0479">Metal-binding</keyword>
<feature type="site" description="Transition state stabilizer" evidence="10">
    <location>
        <position position="274"/>
    </location>
</feature>
<evidence type="ECO:0000256" key="7">
    <source>
        <dbReference type="ARBA" id="ARBA00023180"/>
    </source>
</evidence>
<evidence type="ECO:0000256" key="9">
    <source>
        <dbReference type="PIRSR" id="PIRSR601621-2"/>
    </source>
</evidence>
<comment type="caution">
    <text evidence="15">The sequence shown here is derived from an EMBL/GenBank/DDBJ whole genome shotgun (WGS) entry which is preliminary data.</text>
</comment>
<dbReference type="GO" id="GO:0020037">
    <property type="term" value="F:heme binding"/>
    <property type="evidence" value="ECO:0007669"/>
    <property type="project" value="UniProtKB-UniRule"/>
</dbReference>
<dbReference type="GO" id="GO:0004601">
    <property type="term" value="F:peroxidase activity"/>
    <property type="evidence" value="ECO:0007669"/>
    <property type="project" value="UniProtKB-KW"/>
</dbReference>
<protein>
    <recommendedName>
        <fullName evidence="12">Peroxidase</fullName>
        <ecNumber evidence="12">1.11.1.-</ecNumber>
    </recommendedName>
</protein>
<dbReference type="InterPro" id="IPR010255">
    <property type="entry name" value="Haem_peroxidase_sf"/>
</dbReference>
<feature type="compositionally biased region" description="Gly residues" evidence="13">
    <location>
        <begin position="157"/>
        <end position="166"/>
    </location>
</feature>
<evidence type="ECO:0000256" key="11">
    <source>
        <dbReference type="PIRSR" id="PIRSR601621-4"/>
    </source>
</evidence>
<feature type="binding site" evidence="9">
    <location>
        <position position="293"/>
    </location>
    <ligand>
        <name>Ca(2+)</name>
        <dbReference type="ChEBI" id="CHEBI:29108"/>
        <label>1</label>
    </ligand>
</feature>
<dbReference type="Gene3D" id="1.10.420.10">
    <property type="entry name" value="Peroxidase, domain 2"/>
    <property type="match status" value="1"/>
</dbReference>
<evidence type="ECO:0000256" key="13">
    <source>
        <dbReference type="SAM" id="MobiDB-lite"/>
    </source>
</evidence>
<dbReference type="EMBL" id="AZHD01000010">
    <property type="protein sequence ID" value="OAA59861.1"/>
    <property type="molecule type" value="Genomic_DNA"/>
</dbReference>
<feature type="signal peptide" evidence="12">
    <location>
        <begin position="1"/>
        <end position="18"/>
    </location>
</feature>
<evidence type="ECO:0000313" key="16">
    <source>
        <dbReference type="Proteomes" id="UP000076874"/>
    </source>
</evidence>
<feature type="disulfide bond" evidence="11">
    <location>
        <begin position="244"/>
        <end position="500"/>
    </location>
</feature>
<evidence type="ECO:0000256" key="4">
    <source>
        <dbReference type="ARBA" id="ARBA00022723"/>
    </source>
</evidence>
<dbReference type="InterPro" id="IPR001621">
    <property type="entry name" value="Ligninase"/>
</dbReference>
<keyword evidence="5 12" id="KW-0560">Oxidoreductase</keyword>
<feature type="compositionally biased region" description="Low complexity" evidence="13">
    <location>
        <begin position="219"/>
        <end position="239"/>
    </location>
</feature>
<dbReference type="EC" id="1.11.1.-" evidence="12"/>
<feature type="binding site" evidence="9">
    <location>
        <position position="427"/>
    </location>
    <ligand>
        <name>Ca(2+)</name>
        <dbReference type="ChEBI" id="CHEBI:29108"/>
        <label>2</label>
    </ligand>
</feature>
<dbReference type="PROSITE" id="PS00436">
    <property type="entry name" value="PEROXIDASE_2"/>
    <property type="match status" value="1"/>
</dbReference>
<dbReference type="PRINTS" id="PR00458">
    <property type="entry name" value="PEROXIDASE"/>
</dbReference>
<keyword evidence="7" id="KW-0325">Glycoprotein</keyword>
<feature type="compositionally biased region" description="Low complexity" evidence="13">
    <location>
        <begin position="173"/>
        <end position="212"/>
    </location>
</feature>
<dbReference type="InterPro" id="IPR044831">
    <property type="entry name" value="Ccp1-like"/>
</dbReference>
<accession>A0A167SRG6</accession>
<comment type="cofactor">
    <cofactor evidence="9">
        <name>heme b</name>
        <dbReference type="ChEBI" id="CHEBI:60344"/>
    </cofactor>
    <text evidence="9">Binds 1 heme b (iron(II)-protoporphyrin IX) group per subunit.</text>
</comment>
<name>A0A167SRG6_9HYPO</name>
<dbReference type="Proteomes" id="UP000076874">
    <property type="component" value="Unassembled WGS sequence"/>
</dbReference>
<keyword evidence="9 12" id="KW-0106">Calcium</keyword>
<evidence type="ECO:0000256" key="8">
    <source>
        <dbReference type="PIRSR" id="PIRSR601621-1"/>
    </source>
</evidence>
<keyword evidence="3 9" id="KW-0349">Heme</keyword>
<dbReference type="InterPro" id="IPR019794">
    <property type="entry name" value="Peroxidases_AS"/>
</dbReference>
<feature type="binding site" evidence="9">
    <location>
        <position position="279"/>
    </location>
    <ligand>
        <name>Ca(2+)</name>
        <dbReference type="ChEBI" id="CHEBI:29108"/>
        <label>1</label>
    </ligand>
</feature>
<gene>
    <name evidence="15" type="ORF">SPI_06059</name>
</gene>
<keyword evidence="11" id="KW-1015">Disulfide bond</keyword>
<feature type="region of interest" description="Disordered" evidence="13">
    <location>
        <begin position="110"/>
        <end position="239"/>
    </location>
</feature>
<dbReference type="Gene3D" id="1.10.520.10">
    <property type="match status" value="1"/>
</dbReference>